<proteinExistence type="predicted"/>
<dbReference type="EMBL" id="CAEQ01001160">
    <property type="protein sequence ID" value="CCD13452.1"/>
    <property type="molecule type" value="Genomic_DNA"/>
</dbReference>
<reference evidence="2 3" key="2">
    <citation type="journal article" date="2012" name="Proc. Natl. Acad. Sci. U.S.A.">
        <title>Antigenic diversity is generated by distinct evolutionary mechanisms in African trypanosome species.</title>
        <authorList>
            <person name="Jackson A.P."/>
            <person name="Berry A."/>
            <person name="Aslett M."/>
            <person name="Allison H.C."/>
            <person name="Burton P."/>
            <person name="Vavrova-Anderson J."/>
            <person name="Brown R."/>
            <person name="Browne H."/>
            <person name="Corton N."/>
            <person name="Hauser H."/>
            <person name="Gamble J."/>
            <person name="Gilderthorp R."/>
            <person name="Marcello L."/>
            <person name="McQuillan J."/>
            <person name="Otto T.D."/>
            <person name="Quail M.A."/>
            <person name="Sanders M.J."/>
            <person name="van Tonder A."/>
            <person name="Ginger M.L."/>
            <person name="Field M.C."/>
            <person name="Barry J.D."/>
            <person name="Hertz-Fowler C."/>
            <person name="Berriman M."/>
        </authorList>
    </citation>
    <scope>NUCLEOTIDE SEQUENCE [LARGE SCALE GENOMIC DNA]</scope>
    <source>
        <strain evidence="2 3">IL3000</strain>
    </source>
</reference>
<dbReference type="Proteomes" id="UP000000702">
    <property type="component" value="Unassembled WGS sequence"/>
</dbReference>
<feature type="compositionally biased region" description="Basic and acidic residues" evidence="1">
    <location>
        <begin position="179"/>
        <end position="188"/>
    </location>
</feature>
<name>F9W8C0_TRYCI</name>
<sequence length="241" mass="27735">MPIPLTDPLYPLPRASPSFSSHIRNIFRSKSKGTISVALQQLPSLFSYFYHQPHVALLDPQRTIQRKSEICICLYKSGRQQVLRHQTDIHSGHRKQNKKEKQIKATKDYLFLLHSHIHQTSGNSSIRLSFLSPPRSSIYTLIPCEGHSSPCAAPTRRRHRSADTLYKRKKEKRKKKRKQGENKNTKLETKSMSKFTITYPTSYPSHPLLLHCGIVILFIAHHFRMKKEAKDSLVVCPDMAG</sequence>
<feature type="region of interest" description="Disordered" evidence="1">
    <location>
        <begin position="149"/>
        <end position="188"/>
    </location>
</feature>
<evidence type="ECO:0000313" key="2">
    <source>
        <dbReference type="EMBL" id="CCD13452.1"/>
    </source>
</evidence>
<evidence type="ECO:0000256" key="1">
    <source>
        <dbReference type="SAM" id="MobiDB-lite"/>
    </source>
</evidence>
<accession>F9W8C0</accession>
<feature type="compositionally biased region" description="Basic residues" evidence="1">
    <location>
        <begin position="167"/>
        <end position="178"/>
    </location>
</feature>
<protein>
    <submittedName>
        <fullName evidence="2">WGS project CAEQ00000000 data, annotated contig 1726</fullName>
    </submittedName>
</protein>
<comment type="caution">
    <text evidence="2">The sequence shown here is derived from an EMBL/GenBank/DDBJ whole genome shotgun (WGS) entry which is preliminary data.</text>
</comment>
<dbReference type="VEuPathDB" id="TriTrypDB:TcIL3000_0_42010"/>
<keyword evidence="3" id="KW-1185">Reference proteome</keyword>
<gene>
    <name evidence="2" type="ORF">TCIL3000_0_42010</name>
</gene>
<evidence type="ECO:0000313" key="3">
    <source>
        <dbReference type="Proteomes" id="UP000000702"/>
    </source>
</evidence>
<dbReference type="AlphaFoldDB" id="F9W8C0"/>
<reference evidence="3" key="1">
    <citation type="submission" date="2011-07" db="EMBL/GenBank/DDBJ databases">
        <title>Divergent evolution of antigenic variation in African trypanosomes.</title>
        <authorList>
            <person name="Jackson A.P."/>
            <person name="Berry A."/>
            <person name="Allison H.C."/>
            <person name="Burton P."/>
            <person name="Anderson J."/>
            <person name="Aslett M."/>
            <person name="Brown R."/>
            <person name="Corton N."/>
            <person name="Harris D."/>
            <person name="Hauser H."/>
            <person name="Gamble J."/>
            <person name="Gilderthorp R."/>
            <person name="McQuillan J."/>
            <person name="Quail M.A."/>
            <person name="Sanders M."/>
            <person name="Van Tonder A."/>
            <person name="Ginger M.L."/>
            <person name="Donelson J.E."/>
            <person name="Field M.C."/>
            <person name="Barry J.D."/>
            <person name="Berriman M."/>
            <person name="Hertz-Fowler C."/>
        </authorList>
    </citation>
    <scope>NUCLEOTIDE SEQUENCE [LARGE SCALE GENOMIC DNA]</scope>
    <source>
        <strain evidence="3">IL3000</strain>
    </source>
</reference>
<organism evidence="2 3">
    <name type="scientific">Trypanosoma congolense (strain IL3000)</name>
    <dbReference type="NCBI Taxonomy" id="1068625"/>
    <lineage>
        <taxon>Eukaryota</taxon>
        <taxon>Discoba</taxon>
        <taxon>Euglenozoa</taxon>
        <taxon>Kinetoplastea</taxon>
        <taxon>Metakinetoplastina</taxon>
        <taxon>Trypanosomatida</taxon>
        <taxon>Trypanosomatidae</taxon>
        <taxon>Trypanosoma</taxon>
        <taxon>Nannomonas</taxon>
    </lineage>
</organism>